<dbReference type="Gene3D" id="3.30.300.20">
    <property type="match status" value="1"/>
</dbReference>
<comment type="subunit">
    <text evidence="2">Monomer. Binds 30S ribosomal subunits, but not 50S ribosomal subunits or 70S ribosomes.</text>
</comment>
<dbReference type="InterPro" id="IPR023799">
    <property type="entry name" value="RbfA_dom_sf"/>
</dbReference>
<evidence type="ECO:0000313" key="3">
    <source>
        <dbReference type="EMBL" id="AKI96549.1"/>
    </source>
</evidence>
<comment type="function">
    <text evidence="2">One of several proteins that assist in the late maturation steps of the functional core of the 30S ribosomal subunit. Associates with free 30S ribosomal subunits (but not with 30S subunits that are part of 70S ribosomes or polysomes). Required for efficient processing of 16S rRNA. May interact with the 5'-terminal helix region of 16S rRNA.</text>
</comment>
<dbReference type="InterPro" id="IPR015946">
    <property type="entry name" value="KH_dom-like_a/b"/>
</dbReference>
<dbReference type="RefSeq" id="WP_047753684.1">
    <property type="nucleotide sequence ID" value="NZ_CAJUHA010000002.1"/>
</dbReference>
<protein>
    <recommendedName>
        <fullName evidence="2">Ribosome-binding factor A</fullName>
    </recommendedName>
</protein>
<dbReference type="HAMAP" id="MF_00003">
    <property type="entry name" value="RbfA"/>
    <property type="match status" value="1"/>
</dbReference>
<organism evidence="3 4">
    <name type="scientific">Kosmotoga pacifica</name>
    <dbReference type="NCBI Taxonomy" id="1330330"/>
    <lineage>
        <taxon>Bacteria</taxon>
        <taxon>Thermotogati</taxon>
        <taxon>Thermotogota</taxon>
        <taxon>Thermotogae</taxon>
        <taxon>Kosmotogales</taxon>
        <taxon>Kosmotogaceae</taxon>
        <taxon>Kosmotoga</taxon>
    </lineage>
</organism>
<dbReference type="InterPro" id="IPR000238">
    <property type="entry name" value="RbfA"/>
</dbReference>
<keyword evidence="2" id="KW-0963">Cytoplasm</keyword>
<comment type="similarity">
    <text evidence="2">Belongs to the RbfA family.</text>
</comment>
<name>A0A0G2ZAE4_9BACT</name>
<dbReference type="AlphaFoldDB" id="A0A0G2ZAE4"/>
<keyword evidence="4" id="KW-1185">Reference proteome</keyword>
<evidence type="ECO:0000313" key="4">
    <source>
        <dbReference type="Proteomes" id="UP000035159"/>
    </source>
</evidence>
<sequence>MASSYRKQMLESEIQKVLSEALRNYKGADFDTSLLNIVRVELSKDKRYAYISVSSLINTMSKEEVVQWFEDNKGYFRTAIAKNIRIFKAPELRFKEDIGIDASLRISKILEELNKGKEEESEE</sequence>
<dbReference type="EMBL" id="CP011232">
    <property type="protein sequence ID" value="AKI96549.1"/>
    <property type="molecule type" value="Genomic_DNA"/>
</dbReference>
<dbReference type="KEGG" id="kpf:IX53_00500"/>
<dbReference type="GO" id="GO:0043024">
    <property type="term" value="F:ribosomal small subunit binding"/>
    <property type="evidence" value="ECO:0007669"/>
    <property type="project" value="TreeGrafter"/>
</dbReference>
<evidence type="ECO:0000256" key="1">
    <source>
        <dbReference type="ARBA" id="ARBA00022517"/>
    </source>
</evidence>
<comment type="subcellular location">
    <subcellularLocation>
        <location evidence="2">Cytoplasm</location>
    </subcellularLocation>
</comment>
<dbReference type="OrthoDB" id="46605at2"/>
<dbReference type="GO" id="GO:0030490">
    <property type="term" value="P:maturation of SSU-rRNA"/>
    <property type="evidence" value="ECO:0007669"/>
    <property type="project" value="UniProtKB-UniRule"/>
</dbReference>
<dbReference type="STRING" id="1330330.IX53_00500"/>
<dbReference type="NCBIfam" id="TIGR00082">
    <property type="entry name" value="rbfA"/>
    <property type="match status" value="1"/>
</dbReference>
<dbReference type="PANTHER" id="PTHR33515">
    <property type="entry name" value="RIBOSOME-BINDING FACTOR A, CHLOROPLASTIC-RELATED"/>
    <property type="match status" value="1"/>
</dbReference>
<dbReference type="PANTHER" id="PTHR33515:SF1">
    <property type="entry name" value="RIBOSOME-BINDING FACTOR A, CHLOROPLASTIC-RELATED"/>
    <property type="match status" value="1"/>
</dbReference>
<proteinExistence type="inferred from homology"/>
<dbReference type="SUPFAM" id="SSF89919">
    <property type="entry name" value="Ribosome-binding factor A, RbfA"/>
    <property type="match status" value="1"/>
</dbReference>
<keyword evidence="1 2" id="KW-0690">Ribosome biogenesis</keyword>
<dbReference type="Pfam" id="PF02033">
    <property type="entry name" value="RBFA"/>
    <property type="match status" value="1"/>
</dbReference>
<evidence type="ECO:0000256" key="2">
    <source>
        <dbReference type="HAMAP-Rule" id="MF_00003"/>
    </source>
</evidence>
<dbReference type="PATRIC" id="fig|1330330.3.peg.94"/>
<dbReference type="GO" id="GO:0005829">
    <property type="term" value="C:cytosol"/>
    <property type="evidence" value="ECO:0007669"/>
    <property type="project" value="TreeGrafter"/>
</dbReference>
<reference evidence="3 4" key="1">
    <citation type="submission" date="2015-04" db="EMBL/GenBank/DDBJ databases">
        <title>Complete Genome Sequence of Kosmotoga pacifica SLHLJ1.</title>
        <authorList>
            <person name="Jiang L.J."/>
            <person name="Shao Z.Z."/>
            <person name="Jebbar M."/>
        </authorList>
    </citation>
    <scope>NUCLEOTIDE SEQUENCE [LARGE SCALE GENOMIC DNA]</scope>
    <source>
        <strain evidence="3 4">SLHLJ1</strain>
    </source>
</reference>
<gene>
    <name evidence="2" type="primary">rbfA</name>
    <name evidence="3" type="ORF">IX53_00500</name>
</gene>
<dbReference type="PROSITE" id="PS01319">
    <property type="entry name" value="RBFA"/>
    <property type="match status" value="1"/>
</dbReference>
<accession>A0A0G2ZAE4</accession>
<dbReference type="InterPro" id="IPR020053">
    <property type="entry name" value="Ribosome-bd_factorA_CS"/>
</dbReference>
<dbReference type="Proteomes" id="UP000035159">
    <property type="component" value="Chromosome"/>
</dbReference>